<reference evidence="1 2" key="1">
    <citation type="journal article" date="2023" name="Microbiol. Resour. Announc.">
        <title>Complete Genome Sequence of Imperialibacter roseus strain P4T.</title>
        <authorList>
            <person name="Tizabi D.R."/>
            <person name="Bachvaroff T."/>
            <person name="Hill R.T."/>
        </authorList>
    </citation>
    <scope>NUCLEOTIDE SEQUENCE [LARGE SCALE GENOMIC DNA]</scope>
    <source>
        <strain evidence="1 2">P4T</strain>
    </source>
</reference>
<evidence type="ECO:0000313" key="1">
    <source>
        <dbReference type="EMBL" id="WOK08559.1"/>
    </source>
</evidence>
<accession>A0ABZ0IW00</accession>
<dbReference type="EMBL" id="CP136051">
    <property type="protein sequence ID" value="WOK08559.1"/>
    <property type="molecule type" value="Genomic_DNA"/>
</dbReference>
<evidence type="ECO:0008006" key="3">
    <source>
        <dbReference type="Google" id="ProtNLM"/>
    </source>
</evidence>
<protein>
    <recommendedName>
        <fullName evidence="3">Carboxypeptidase regulatory-like domain-containing protein</fullName>
    </recommendedName>
</protein>
<gene>
    <name evidence="1" type="ORF">RT717_07915</name>
</gene>
<sequence>MKPWLVSAIVLLISFSCRQDDDSDCWPADPKRNSDAVTIKQGLWGDVWLYEGDFAPICASGSITPVERTIHIYQQATRKDAEVFEGTLIFFKTVKTDLIATTTSNAKGFFEVYLEPGIYSVFVQEGDSLYANRGTADGINTVTISEGQVAELLFEITYARYF</sequence>
<organism evidence="1 2">
    <name type="scientific">Imperialibacter roseus</name>
    <dbReference type="NCBI Taxonomy" id="1324217"/>
    <lineage>
        <taxon>Bacteria</taxon>
        <taxon>Pseudomonadati</taxon>
        <taxon>Bacteroidota</taxon>
        <taxon>Cytophagia</taxon>
        <taxon>Cytophagales</taxon>
        <taxon>Flammeovirgaceae</taxon>
        <taxon>Imperialibacter</taxon>
    </lineage>
</organism>
<name>A0ABZ0IW00_9BACT</name>
<evidence type="ECO:0000313" key="2">
    <source>
        <dbReference type="Proteomes" id="UP001302349"/>
    </source>
</evidence>
<proteinExistence type="predicted"/>
<dbReference type="Proteomes" id="UP001302349">
    <property type="component" value="Chromosome"/>
</dbReference>
<keyword evidence="2" id="KW-1185">Reference proteome</keyword>
<dbReference type="RefSeq" id="WP_317491196.1">
    <property type="nucleotide sequence ID" value="NZ_CP136051.1"/>
</dbReference>
<dbReference type="PROSITE" id="PS51257">
    <property type="entry name" value="PROKAR_LIPOPROTEIN"/>
    <property type="match status" value="1"/>
</dbReference>